<dbReference type="InterPro" id="IPR021457">
    <property type="entry name" value="DUF3108"/>
</dbReference>
<dbReference type="OrthoDB" id="9806641at2"/>
<organism evidence="1 2">
    <name type="scientific">Paucidesulfovibrio gracilis DSM 16080</name>
    <dbReference type="NCBI Taxonomy" id="1121449"/>
    <lineage>
        <taxon>Bacteria</taxon>
        <taxon>Pseudomonadati</taxon>
        <taxon>Thermodesulfobacteriota</taxon>
        <taxon>Desulfovibrionia</taxon>
        <taxon>Desulfovibrionales</taxon>
        <taxon>Desulfovibrionaceae</taxon>
        <taxon>Paucidesulfovibrio</taxon>
    </lineage>
</organism>
<dbReference type="Proteomes" id="UP000190027">
    <property type="component" value="Unassembled WGS sequence"/>
</dbReference>
<evidence type="ECO:0000313" key="1">
    <source>
        <dbReference type="EMBL" id="SKA72350.1"/>
    </source>
</evidence>
<reference evidence="1 2" key="1">
    <citation type="submission" date="2017-02" db="EMBL/GenBank/DDBJ databases">
        <authorList>
            <person name="Peterson S.W."/>
        </authorList>
    </citation>
    <scope>NUCLEOTIDE SEQUENCE [LARGE SCALE GENOMIC DNA]</scope>
    <source>
        <strain evidence="1 2">DSM 16080</strain>
    </source>
</reference>
<dbReference type="EMBL" id="FUYC01000001">
    <property type="protein sequence ID" value="SKA72350.1"/>
    <property type="molecule type" value="Genomic_DNA"/>
</dbReference>
<sequence length="272" mass="31175">MSRIPWRPARPLCWCVCLVALLVVFAPINASWAGLKRSWPYAPGERLEYEIYWTVVYAGTASVSVLPDTEIKGIPARHFRAEARSSPFIDSFYKVRDTIDSWTDMTVDRTLRFEQYQREGDYHRDTILDMDWTAGRVDRYGKKGFKNSLDLPGDVLDPLAILFHFRTHWLFKDRVVSGWVTDGKKMVNGSGRVVGRETLDTPFGPLDCFRVEPETKDLGGVFKKSDDARIEMWFTADDRRIPVRIRSKVVVGHFSLELIDAKGVPGLVKLED</sequence>
<dbReference type="STRING" id="1121449.SAMN02745704_00352"/>
<evidence type="ECO:0000313" key="2">
    <source>
        <dbReference type="Proteomes" id="UP000190027"/>
    </source>
</evidence>
<dbReference type="AlphaFoldDB" id="A0A1T4W508"/>
<accession>A0A1T4W508</accession>
<keyword evidence="2" id="KW-1185">Reference proteome</keyword>
<dbReference type="Pfam" id="PF11306">
    <property type="entry name" value="DUF3108"/>
    <property type="match status" value="1"/>
</dbReference>
<name>A0A1T4W508_9BACT</name>
<protein>
    <recommendedName>
        <fullName evidence="3">DUF3108 domain-containing protein</fullName>
    </recommendedName>
</protein>
<gene>
    <name evidence="1" type="ORF">SAMN02745704_00352</name>
</gene>
<dbReference type="RefSeq" id="WP_078715923.1">
    <property type="nucleotide sequence ID" value="NZ_FUYC01000001.1"/>
</dbReference>
<proteinExistence type="predicted"/>
<evidence type="ECO:0008006" key="3">
    <source>
        <dbReference type="Google" id="ProtNLM"/>
    </source>
</evidence>